<keyword evidence="2" id="KW-1185">Reference proteome</keyword>
<evidence type="ECO:0000313" key="1">
    <source>
        <dbReference type="EMBL" id="ETW79604.1"/>
    </source>
</evidence>
<sequence>MRQPIFNEARASLRISAHLSSSVPICLCQFRPPSGVASDQARTTADFSSDVRYDVIRDFVGEKHGKTHLPRQVYRPCNVGMIGKTNASGMWKFHN</sequence>
<gene>
    <name evidence="1" type="ORF">HETIRDRAFT_419291</name>
</gene>
<accession>W4K1K6</accession>
<proteinExistence type="predicted"/>
<protein>
    <submittedName>
        <fullName evidence="1">Uncharacterized protein</fullName>
    </submittedName>
</protein>
<dbReference type="GeneID" id="20673557"/>
<dbReference type="AlphaFoldDB" id="W4K1K6"/>
<dbReference type="InParanoid" id="W4K1K6"/>
<evidence type="ECO:0000313" key="2">
    <source>
        <dbReference type="Proteomes" id="UP000030671"/>
    </source>
</evidence>
<reference evidence="1 2" key="1">
    <citation type="journal article" date="2012" name="New Phytol.">
        <title>Insight into trade-off between wood decay and parasitism from the genome of a fungal forest pathogen.</title>
        <authorList>
            <person name="Olson A."/>
            <person name="Aerts A."/>
            <person name="Asiegbu F."/>
            <person name="Belbahri L."/>
            <person name="Bouzid O."/>
            <person name="Broberg A."/>
            <person name="Canback B."/>
            <person name="Coutinho P.M."/>
            <person name="Cullen D."/>
            <person name="Dalman K."/>
            <person name="Deflorio G."/>
            <person name="van Diepen L.T."/>
            <person name="Dunand C."/>
            <person name="Duplessis S."/>
            <person name="Durling M."/>
            <person name="Gonthier P."/>
            <person name="Grimwood J."/>
            <person name="Fossdal C.G."/>
            <person name="Hansson D."/>
            <person name="Henrissat B."/>
            <person name="Hietala A."/>
            <person name="Himmelstrand K."/>
            <person name="Hoffmeister D."/>
            <person name="Hogberg N."/>
            <person name="James T.Y."/>
            <person name="Karlsson M."/>
            <person name="Kohler A."/>
            <person name="Kues U."/>
            <person name="Lee Y.H."/>
            <person name="Lin Y.C."/>
            <person name="Lind M."/>
            <person name="Lindquist E."/>
            <person name="Lombard V."/>
            <person name="Lucas S."/>
            <person name="Lunden K."/>
            <person name="Morin E."/>
            <person name="Murat C."/>
            <person name="Park J."/>
            <person name="Raffaello T."/>
            <person name="Rouze P."/>
            <person name="Salamov A."/>
            <person name="Schmutz J."/>
            <person name="Solheim H."/>
            <person name="Stahlberg J."/>
            <person name="Velez H."/>
            <person name="de Vries R.P."/>
            <person name="Wiebenga A."/>
            <person name="Woodward S."/>
            <person name="Yakovlev I."/>
            <person name="Garbelotto M."/>
            <person name="Martin F."/>
            <person name="Grigoriev I.V."/>
            <person name="Stenlid J."/>
        </authorList>
    </citation>
    <scope>NUCLEOTIDE SEQUENCE [LARGE SCALE GENOMIC DNA]</scope>
    <source>
        <strain evidence="1 2">TC 32-1</strain>
    </source>
</reference>
<dbReference type="EMBL" id="KI925460">
    <property type="protein sequence ID" value="ETW79604.1"/>
    <property type="molecule type" value="Genomic_DNA"/>
</dbReference>
<dbReference type="RefSeq" id="XP_009548173.1">
    <property type="nucleotide sequence ID" value="XM_009549878.1"/>
</dbReference>
<organism evidence="1 2">
    <name type="scientific">Heterobasidion irregulare (strain TC 32-1)</name>
    <dbReference type="NCBI Taxonomy" id="747525"/>
    <lineage>
        <taxon>Eukaryota</taxon>
        <taxon>Fungi</taxon>
        <taxon>Dikarya</taxon>
        <taxon>Basidiomycota</taxon>
        <taxon>Agaricomycotina</taxon>
        <taxon>Agaricomycetes</taxon>
        <taxon>Russulales</taxon>
        <taxon>Bondarzewiaceae</taxon>
        <taxon>Heterobasidion</taxon>
        <taxon>Heterobasidion annosum species complex</taxon>
    </lineage>
</organism>
<dbReference type="KEGG" id="hir:HETIRDRAFT_419291"/>
<dbReference type="HOGENOM" id="CLU_2373056_0_0_1"/>
<name>W4K1K6_HETIT</name>
<dbReference type="Proteomes" id="UP000030671">
    <property type="component" value="Unassembled WGS sequence"/>
</dbReference>